<organism evidence="2 3">
    <name type="scientific">Saponaria officinalis</name>
    <name type="common">Common soapwort</name>
    <name type="synonym">Lychnis saponaria</name>
    <dbReference type="NCBI Taxonomy" id="3572"/>
    <lineage>
        <taxon>Eukaryota</taxon>
        <taxon>Viridiplantae</taxon>
        <taxon>Streptophyta</taxon>
        <taxon>Embryophyta</taxon>
        <taxon>Tracheophyta</taxon>
        <taxon>Spermatophyta</taxon>
        <taxon>Magnoliopsida</taxon>
        <taxon>eudicotyledons</taxon>
        <taxon>Gunneridae</taxon>
        <taxon>Pentapetalae</taxon>
        <taxon>Caryophyllales</taxon>
        <taxon>Caryophyllaceae</taxon>
        <taxon>Caryophylleae</taxon>
        <taxon>Saponaria</taxon>
    </lineage>
</organism>
<feature type="compositionally biased region" description="Low complexity" evidence="1">
    <location>
        <begin position="67"/>
        <end position="76"/>
    </location>
</feature>
<protein>
    <recommendedName>
        <fullName evidence="4">Mucin-like protein</fullName>
    </recommendedName>
</protein>
<dbReference type="PANTHER" id="PTHR35476">
    <property type="entry name" value="MUCIN-LIKE PROTEIN"/>
    <property type="match status" value="1"/>
</dbReference>
<gene>
    <name evidence="2" type="ORF">RND81_02G222900</name>
</gene>
<feature type="region of interest" description="Disordered" evidence="1">
    <location>
        <begin position="54"/>
        <end position="76"/>
    </location>
</feature>
<evidence type="ECO:0000313" key="3">
    <source>
        <dbReference type="Proteomes" id="UP001443914"/>
    </source>
</evidence>
<dbReference type="Proteomes" id="UP001443914">
    <property type="component" value="Unassembled WGS sequence"/>
</dbReference>
<dbReference type="EMBL" id="JBDFQZ010000002">
    <property type="protein sequence ID" value="KAK9750801.1"/>
    <property type="molecule type" value="Genomic_DNA"/>
</dbReference>
<name>A0AAW1MXI1_SAPOF</name>
<reference evidence="2" key="1">
    <citation type="submission" date="2024-03" db="EMBL/GenBank/DDBJ databases">
        <title>WGS assembly of Saponaria officinalis var. Norfolk2.</title>
        <authorList>
            <person name="Jenkins J."/>
            <person name="Shu S."/>
            <person name="Grimwood J."/>
            <person name="Barry K."/>
            <person name="Goodstein D."/>
            <person name="Schmutz J."/>
            <person name="Leebens-Mack J."/>
            <person name="Osbourn A."/>
        </authorList>
    </citation>
    <scope>NUCLEOTIDE SEQUENCE [LARGE SCALE GENOMIC DNA]</scope>
    <source>
        <strain evidence="2">JIC</strain>
    </source>
</reference>
<proteinExistence type="predicted"/>
<keyword evidence="3" id="KW-1185">Reference proteome</keyword>
<feature type="compositionally biased region" description="Polar residues" evidence="1">
    <location>
        <begin position="55"/>
        <end position="65"/>
    </location>
</feature>
<sequence length="311" mass="35476">MLLRLAKSSTTFLRRLSTTSHRLSPSLHRHFSTTTNTTDDDNWNDAWETAWLPTDDTTSGNTPWESTDAVPLPTDADADTTAFVADMNDNWDDRRRKLNQNKREINTEDDEPKKVENDGGLYCLENVKRDYRLKKQRIHAALWVKEIEKLEESKLGVNSDTHDIDMLLDSCSEIFDSASNDVNNLKVPSTSEFKNKPDGWESMAKSEDGSLWEMSQREEDILLQEFERRMAFCKFQIASFIKTHIFSRRRPIDGWKYMIEVIGPNAQKGKGSVSRMPSLADPATQAFTQDRQPTAAAAGGGRGRLTSPRRR</sequence>
<comment type="caution">
    <text evidence="2">The sequence shown here is derived from an EMBL/GenBank/DDBJ whole genome shotgun (WGS) entry which is preliminary data.</text>
</comment>
<dbReference type="InterPro" id="IPR052851">
    <property type="entry name" value="GCD1_mitochondrial"/>
</dbReference>
<evidence type="ECO:0008006" key="4">
    <source>
        <dbReference type="Google" id="ProtNLM"/>
    </source>
</evidence>
<evidence type="ECO:0000313" key="2">
    <source>
        <dbReference type="EMBL" id="KAK9750801.1"/>
    </source>
</evidence>
<dbReference type="AlphaFoldDB" id="A0AAW1MXI1"/>
<accession>A0AAW1MXI1</accession>
<dbReference type="PANTHER" id="PTHR35476:SF2">
    <property type="entry name" value="MUCIN-LIKE PROTEIN"/>
    <property type="match status" value="1"/>
</dbReference>
<evidence type="ECO:0000256" key="1">
    <source>
        <dbReference type="SAM" id="MobiDB-lite"/>
    </source>
</evidence>
<feature type="region of interest" description="Disordered" evidence="1">
    <location>
        <begin position="266"/>
        <end position="311"/>
    </location>
</feature>